<dbReference type="Pfam" id="PF00615">
    <property type="entry name" value="RGS"/>
    <property type="match status" value="1"/>
</dbReference>
<proteinExistence type="predicted"/>
<dbReference type="SMART" id="SM00100">
    <property type="entry name" value="cNMP"/>
    <property type="match status" value="2"/>
</dbReference>
<dbReference type="InterPro" id="IPR016137">
    <property type="entry name" value="RGS"/>
</dbReference>
<evidence type="ECO:0000256" key="1">
    <source>
        <dbReference type="SAM" id="MobiDB-lite"/>
    </source>
</evidence>
<dbReference type="Gene3D" id="1.10.167.10">
    <property type="entry name" value="Regulator of G-protein Signalling 4, domain 2"/>
    <property type="match status" value="1"/>
</dbReference>
<dbReference type="PANTHER" id="PTHR23011:SF28">
    <property type="entry name" value="CYCLIC NUCLEOTIDE-BINDING DOMAIN CONTAINING PROTEIN"/>
    <property type="match status" value="1"/>
</dbReference>
<dbReference type="OrthoDB" id="196547at2759"/>
<evidence type="ECO:0000313" key="4">
    <source>
        <dbReference type="EMBL" id="GMH73190.1"/>
    </source>
</evidence>
<feature type="compositionally biased region" description="Basic and acidic residues" evidence="1">
    <location>
        <begin position="260"/>
        <end position="273"/>
    </location>
</feature>
<dbReference type="Gene3D" id="2.60.120.10">
    <property type="entry name" value="Jelly Rolls"/>
    <property type="match status" value="3"/>
</dbReference>
<keyword evidence="5" id="KW-1185">Reference proteome</keyword>
<evidence type="ECO:0000259" key="2">
    <source>
        <dbReference type="PROSITE" id="PS50042"/>
    </source>
</evidence>
<accession>A0A9W7ECN4</accession>
<dbReference type="PROSITE" id="PS00889">
    <property type="entry name" value="CNMP_BINDING_2"/>
    <property type="match status" value="1"/>
</dbReference>
<dbReference type="Pfam" id="PF00027">
    <property type="entry name" value="cNMP_binding"/>
    <property type="match status" value="2"/>
</dbReference>
<feature type="region of interest" description="Disordered" evidence="1">
    <location>
        <begin position="249"/>
        <end position="273"/>
    </location>
</feature>
<dbReference type="CDD" id="cd00038">
    <property type="entry name" value="CAP_ED"/>
    <property type="match status" value="2"/>
</dbReference>
<dbReference type="InterPro" id="IPR018488">
    <property type="entry name" value="cNMP-bd_CS"/>
</dbReference>
<feature type="domain" description="RGS" evidence="3">
    <location>
        <begin position="495"/>
        <end position="632"/>
    </location>
</feature>
<evidence type="ECO:0000259" key="3">
    <source>
        <dbReference type="PROSITE" id="PS50132"/>
    </source>
</evidence>
<dbReference type="Proteomes" id="UP001165085">
    <property type="component" value="Unassembled WGS sequence"/>
</dbReference>
<dbReference type="PRINTS" id="PR01301">
    <property type="entry name" value="RGSPROTEIN"/>
</dbReference>
<reference evidence="5" key="1">
    <citation type="journal article" date="2023" name="Commun. Biol.">
        <title>Genome analysis of Parmales, the sister group of diatoms, reveals the evolutionary specialization of diatoms from phago-mixotrophs to photoautotrophs.</title>
        <authorList>
            <person name="Ban H."/>
            <person name="Sato S."/>
            <person name="Yoshikawa S."/>
            <person name="Yamada K."/>
            <person name="Nakamura Y."/>
            <person name="Ichinomiya M."/>
            <person name="Sato N."/>
            <person name="Blanc-Mathieu R."/>
            <person name="Endo H."/>
            <person name="Kuwata A."/>
            <person name="Ogata H."/>
        </authorList>
    </citation>
    <scope>NUCLEOTIDE SEQUENCE [LARGE SCALE GENOMIC DNA]</scope>
    <source>
        <strain evidence="5">NIES 3701</strain>
    </source>
</reference>
<sequence length="642" mass="72368">MGACNSVLSGSSGAVNVTESQKIGYLKNTPFFLYLDEAHLSSFAACFFKARRLRAGQFLLCGQDDIFVVASGEISLSVTLPSSDTKTGNSKGFLASKVAGDIVNKGDTENQAKRRVSNAKLQTFVEGIETFAKTDTLLLMADMEKFDEFLNHNPSLKTQIEAITHSNISDVMKPIPFLKGIKDTQRQMLAAMCRYEALGAGETCFREGDDGEKLYILLHGSCDVISYRDVDSKEARGFRKTMQTINGELFSDDPSSPRVDVSDEKTGRDTPGGKEKVLLATLKKGDYFGETALMVNIPRTTTVTTKEKSLFVTIGKHEFHNFLRVVPDVNYRMQQVMKDRMMGKLSSMDIPFLQGISKDMFGEFSTNVEMHELDDNDIVFKQGDFGDRFYIIIHGEVRIETDNTPKSPGDPPIITEKASPLRRSITMDIGHLGPGKYFGEMSLVDEDHHERTATVIANKHSILMSIGSEVFHKLFDDNPQALVEFRLRIQKEKAELKHILSHQIGMEVFETFLKKELADENIMFYKAVNEYKLAKKPPSELKPGERCISPSRRRTSRAIYEEFISQKAETQVNIPGKMRAHIEAMAIGENTPLPEENVPIDVFDKAEEEIYKLMVRDNYARFKKTDEFRQFFETLGIFIEAK</sequence>
<dbReference type="AlphaFoldDB" id="A0A9W7ECN4"/>
<dbReference type="EMBL" id="BRXY01000165">
    <property type="protein sequence ID" value="GMH73190.1"/>
    <property type="molecule type" value="Genomic_DNA"/>
</dbReference>
<organism evidence="4 5">
    <name type="scientific">Triparma strigata</name>
    <dbReference type="NCBI Taxonomy" id="1606541"/>
    <lineage>
        <taxon>Eukaryota</taxon>
        <taxon>Sar</taxon>
        <taxon>Stramenopiles</taxon>
        <taxon>Ochrophyta</taxon>
        <taxon>Bolidophyceae</taxon>
        <taxon>Parmales</taxon>
        <taxon>Triparmaceae</taxon>
        <taxon>Triparma</taxon>
    </lineage>
</organism>
<dbReference type="PROSITE" id="PS50042">
    <property type="entry name" value="CNMP_BINDING_3"/>
    <property type="match status" value="2"/>
</dbReference>
<protein>
    <submittedName>
        <fullName evidence="4">Uncharacterized protein</fullName>
    </submittedName>
</protein>
<dbReference type="PROSITE" id="PS50132">
    <property type="entry name" value="RGS"/>
    <property type="match status" value="1"/>
</dbReference>
<dbReference type="CDD" id="cd07440">
    <property type="entry name" value="RGS"/>
    <property type="match status" value="1"/>
</dbReference>
<dbReference type="InterPro" id="IPR036305">
    <property type="entry name" value="RGS_sf"/>
</dbReference>
<dbReference type="SUPFAM" id="SSF48097">
    <property type="entry name" value="Regulator of G-protein signaling, RGS"/>
    <property type="match status" value="1"/>
</dbReference>
<feature type="domain" description="Cyclic nucleotide-binding" evidence="2">
    <location>
        <begin position="177"/>
        <end position="340"/>
    </location>
</feature>
<feature type="domain" description="Cyclic nucleotide-binding" evidence="2">
    <location>
        <begin position="352"/>
        <end position="475"/>
    </location>
</feature>
<dbReference type="InterPro" id="IPR014710">
    <property type="entry name" value="RmlC-like_jellyroll"/>
</dbReference>
<dbReference type="SUPFAM" id="SSF51206">
    <property type="entry name" value="cAMP-binding domain-like"/>
    <property type="match status" value="3"/>
</dbReference>
<evidence type="ECO:0000313" key="5">
    <source>
        <dbReference type="Proteomes" id="UP001165085"/>
    </source>
</evidence>
<dbReference type="InterPro" id="IPR018490">
    <property type="entry name" value="cNMP-bd_dom_sf"/>
</dbReference>
<name>A0A9W7ECN4_9STRA</name>
<comment type="caution">
    <text evidence="4">The sequence shown here is derived from an EMBL/GenBank/DDBJ whole genome shotgun (WGS) entry which is preliminary data.</text>
</comment>
<dbReference type="InterPro" id="IPR044926">
    <property type="entry name" value="RGS_subdomain_2"/>
</dbReference>
<dbReference type="PANTHER" id="PTHR23011">
    <property type="entry name" value="CYCLIC NUCLEOTIDE-BINDING DOMAIN CONTAINING PROTEIN"/>
    <property type="match status" value="1"/>
</dbReference>
<dbReference type="InterPro" id="IPR000595">
    <property type="entry name" value="cNMP-bd_dom"/>
</dbReference>
<gene>
    <name evidence="4" type="ORF">TrST_g7029</name>
</gene>
<dbReference type="SMART" id="SM00315">
    <property type="entry name" value="RGS"/>
    <property type="match status" value="1"/>
</dbReference>